<reference evidence="4 5" key="1">
    <citation type="submission" date="2016-10" db="EMBL/GenBank/DDBJ databases">
        <authorList>
            <person name="de Groot N.N."/>
        </authorList>
    </citation>
    <scope>NUCLEOTIDE SEQUENCE [LARGE SCALE GENOMIC DNA]</scope>
    <source>
        <strain evidence="4 5">CGMCC 1.9157</strain>
    </source>
</reference>
<feature type="domain" description="HTH LytTR-type" evidence="3">
    <location>
        <begin position="157"/>
        <end position="265"/>
    </location>
</feature>
<dbReference type="PROSITE" id="PS50930">
    <property type="entry name" value="HTH_LYTTR"/>
    <property type="match status" value="1"/>
</dbReference>
<name>A0A1I5NI31_9HYPH</name>
<dbReference type="PANTHER" id="PTHR37299">
    <property type="entry name" value="TRANSCRIPTIONAL REGULATOR-RELATED"/>
    <property type="match status" value="1"/>
</dbReference>
<dbReference type="GO" id="GO:0003677">
    <property type="term" value="F:DNA binding"/>
    <property type="evidence" value="ECO:0007669"/>
    <property type="project" value="InterPro"/>
</dbReference>
<dbReference type="Gene3D" id="3.40.50.2300">
    <property type="match status" value="1"/>
</dbReference>
<evidence type="ECO:0000313" key="5">
    <source>
        <dbReference type="Proteomes" id="UP000199236"/>
    </source>
</evidence>
<proteinExistence type="predicted"/>
<dbReference type="PANTHER" id="PTHR37299:SF1">
    <property type="entry name" value="STAGE 0 SPORULATION PROTEIN A HOMOLOG"/>
    <property type="match status" value="1"/>
</dbReference>
<dbReference type="InterPro" id="IPR011006">
    <property type="entry name" value="CheY-like_superfamily"/>
</dbReference>
<feature type="modified residue" description="4-aspartylphosphate" evidence="1">
    <location>
        <position position="55"/>
    </location>
</feature>
<dbReference type="RefSeq" id="WP_090075757.1">
    <property type="nucleotide sequence ID" value="NZ_FOVR01000031.1"/>
</dbReference>
<dbReference type="Pfam" id="PF00072">
    <property type="entry name" value="Response_reg"/>
    <property type="match status" value="1"/>
</dbReference>
<dbReference type="SMART" id="SM00850">
    <property type="entry name" value="LytTR"/>
    <property type="match status" value="1"/>
</dbReference>
<evidence type="ECO:0000313" key="4">
    <source>
        <dbReference type="EMBL" id="SFP20881.1"/>
    </source>
</evidence>
<protein>
    <submittedName>
        <fullName evidence="4">Two component transcriptional regulator, LytTR family</fullName>
    </submittedName>
</protein>
<evidence type="ECO:0000259" key="2">
    <source>
        <dbReference type="PROSITE" id="PS50110"/>
    </source>
</evidence>
<gene>
    <name evidence="4" type="ORF">SAMN04488056_1313</name>
</gene>
<feature type="domain" description="Response regulatory" evidence="2">
    <location>
        <begin position="4"/>
        <end position="119"/>
    </location>
</feature>
<dbReference type="EMBL" id="FOVR01000031">
    <property type="protein sequence ID" value="SFP20881.1"/>
    <property type="molecule type" value="Genomic_DNA"/>
</dbReference>
<dbReference type="STRING" id="655353.SAMN04488056_1313"/>
<dbReference type="Proteomes" id="UP000199236">
    <property type="component" value="Unassembled WGS sequence"/>
</dbReference>
<dbReference type="OrthoDB" id="7360446at2"/>
<dbReference type="Pfam" id="PF04397">
    <property type="entry name" value="LytTR"/>
    <property type="match status" value="1"/>
</dbReference>
<organism evidence="4 5">
    <name type="scientific">Cohaesibacter marisflavi</name>
    <dbReference type="NCBI Taxonomy" id="655353"/>
    <lineage>
        <taxon>Bacteria</taxon>
        <taxon>Pseudomonadati</taxon>
        <taxon>Pseudomonadota</taxon>
        <taxon>Alphaproteobacteria</taxon>
        <taxon>Hyphomicrobiales</taxon>
        <taxon>Cohaesibacteraceae</taxon>
    </lineage>
</organism>
<keyword evidence="1" id="KW-0597">Phosphoprotein</keyword>
<dbReference type="InterPro" id="IPR001789">
    <property type="entry name" value="Sig_transdc_resp-reg_receiver"/>
</dbReference>
<dbReference type="Gene3D" id="2.40.50.1020">
    <property type="entry name" value="LytTr DNA-binding domain"/>
    <property type="match status" value="1"/>
</dbReference>
<dbReference type="SMART" id="SM00448">
    <property type="entry name" value="REC"/>
    <property type="match status" value="1"/>
</dbReference>
<dbReference type="PROSITE" id="PS50110">
    <property type="entry name" value="RESPONSE_REGULATORY"/>
    <property type="match status" value="1"/>
</dbReference>
<sequence>MQIRCLIVDDEKPARDELSYLLSRQSDIEILAQAPSAEEAIDLSLNLQPDLIFLDIQMAGKNGFDVIRNLVSSTEHPPIFVFVTAYDSYAVEAFEASAMDYILKPVSEQRLATTLDRVRRMHDETQDPLKQKLETLLSEVTRQNEASSKPAQTHTKISVLINGRIRLMDPDDVIYCECEDNRVFAHTFDGTLPVYGIASMDRMEEHLANTGFFRAHRSTLVNLDAISEFSPWFNGKYSLTMNDQKKSELTVSRSRVKDFKLRLGL</sequence>
<dbReference type="GO" id="GO:0000156">
    <property type="term" value="F:phosphorelay response regulator activity"/>
    <property type="evidence" value="ECO:0007669"/>
    <property type="project" value="InterPro"/>
</dbReference>
<evidence type="ECO:0000256" key="1">
    <source>
        <dbReference type="PROSITE-ProRule" id="PRU00169"/>
    </source>
</evidence>
<dbReference type="InterPro" id="IPR007492">
    <property type="entry name" value="LytTR_DNA-bd_dom"/>
</dbReference>
<dbReference type="CDD" id="cd17532">
    <property type="entry name" value="REC_LytTR_AlgR-like"/>
    <property type="match status" value="1"/>
</dbReference>
<dbReference type="AlphaFoldDB" id="A0A1I5NI31"/>
<dbReference type="InterPro" id="IPR046947">
    <property type="entry name" value="LytR-like"/>
</dbReference>
<keyword evidence="5" id="KW-1185">Reference proteome</keyword>
<evidence type="ECO:0000259" key="3">
    <source>
        <dbReference type="PROSITE" id="PS50930"/>
    </source>
</evidence>
<accession>A0A1I5NI31</accession>
<dbReference type="SUPFAM" id="SSF52172">
    <property type="entry name" value="CheY-like"/>
    <property type="match status" value="1"/>
</dbReference>